<evidence type="ECO:0000256" key="1">
    <source>
        <dbReference type="SAM" id="SignalP"/>
    </source>
</evidence>
<keyword evidence="3" id="KW-1185">Reference proteome</keyword>
<evidence type="ECO:0000313" key="3">
    <source>
        <dbReference type="Proteomes" id="UP001153737"/>
    </source>
</evidence>
<reference evidence="2" key="2">
    <citation type="submission" date="2022-10" db="EMBL/GenBank/DDBJ databases">
        <authorList>
            <consortium name="ENA_rothamsted_submissions"/>
            <consortium name="culmorum"/>
            <person name="King R."/>
        </authorList>
    </citation>
    <scope>NUCLEOTIDE SEQUENCE</scope>
</reference>
<protein>
    <submittedName>
        <fullName evidence="2">Uncharacterized protein</fullName>
    </submittedName>
</protein>
<accession>A0A9N9SED2</accession>
<evidence type="ECO:0000313" key="2">
    <source>
        <dbReference type="EMBL" id="CAG9819879.1"/>
    </source>
</evidence>
<proteinExistence type="predicted"/>
<sequence>MMNHRQLLILTIFTIHYINCSPYSLDTVMKRNRPLCGSRLKNALSLVCNQMFAPGKTKKADDSFSDDTFNFEEYEELDEMYPDDKEYEFPFLRKDNMIALPRKRKPALRERFCYDK</sequence>
<reference evidence="2" key="1">
    <citation type="submission" date="2022-01" db="EMBL/GenBank/DDBJ databases">
        <authorList>
            <person name="King R."/>
        </authorList>
    </citation>
    <scope>NUCLEOTIDE SEQUENCE</scope>
</reference>
<name>A0A9N9SED2_PHACE</name>
<feature type="chain" id="PRO_5040434565" evidence="1">
    <location>
        <begin position="21"/>
        <end position="116"/>
    </location>
</feature>
<keyword evidence="1" id="KW-0732">Signal</keyword>
<gene>
    <name evidence="2" type="ORF">PHAECO_LOCUS7722</name>
</gene>
<dbReference type="AlphaFoldDB" id="A0A9N9SED2"/>
<organism evidence="2 3">
    <name type="scientific">Phaedon cochleariae</name>
    <name type="common">Mustard beetle</name>
    <dbReference type="NCBI Taxonomy" id="80249"/>
    <lineage>
        <taxon>Eukaryota</taxon>
        <taxon>Metazoa</taxon>
        <taxon>Ecdysozoa</taxon>
        <taxon>Arthropoda</taxon>
        <taxon>Hexapoda</taxon>
        <taxon>Insecta</taxon>
        <taxon>Pterygota</taxon>
        <taxon>Neoptera</taxon>
        <taxon>Endopterygota</taxon>
        <taxon>Coleoptera</taxon>
        <taxon>Polyphaga</taxon>
        <taxon>Cucujiformia</taxon>
        <taxon>Chrysomeloidea</taxon>
        <taxon>Chrysomelidae</taxon>
        <taxon>Chrysomelinae</taxon>
        <taxon>Chrysomelini</taxon>
        <taxon>Phaedon</taxon>
    </lineage>
</organism>
<dbReference type="Proteomes" id="UP001153737">
    <property type="component" value="Chromosome 3"/>
</dbReference>
<dbReference type="OrthoDB" id="6330326at2759"/>
<dbReference type="EMBL" id="OU896709">
    <property type="protein sequence ID" value="CAG9819879.1"/>
    <property type="molecule type" value="Genomic_DNA"/>
</dbReference>
<feature type="signal peptide" evidence="1">
    <location>
        <begin position="1"/>
        <end position="20"/>
    </location>
</feature>